<feature type="domain" description="Glucose/Sorbosone dehydrogenase" evidence="2">
    <location>
        <begin position="54"/>
        <end position="373"/>
    </location>
</feature>
<dbReference type="InterPro" id="IPR011042">
    <property type="entry name" value="6-blade_b-propeller_TolB-like"/>
</dbReference>
<accession>A0A521CG43</accession>
<sequence>MKLGRIIMLTALAGLAACTQAKEPHTYFPLPEHTQNVVHSRDQSFTVDTVVTGLSRPWSMAFLPDDRMLITEREGNLWMIKEGKLLPEPVQGPVPSGLRDIALHPQYDQNGWIYLSYYQEPGDGEGGYTVLIRSRLQGHRLTDVETLYTAGPFEEGGNWYGSRIAFDTKGYLFFTVGIRGARANAQDLSNHAGKTMRLYDDGRIPEDNPFVDSPGALPEIYTYGHRMHEGLVRHPRTGELWSHEHGAKGGDEINIIGPGRNYGWPEVTYSLNYDGSIISEDTLREGMEPPIHHWTPSIAPSGMDFAINSRYPAWEGNLFSGALSHRLLMRSIIEGHRVIEEEPLLEDIGRVRSVKQAPDGLLYVMSEDNGLIVRLVPAP</sequence>
<feature type="chain" id="PRO_5022033629" evidence="1">
    <location>
        <begin position="22"/>
        <end position="379"/>
    </location>
</feature>
<evidence type="ECO:0000256" key="1">
    <source>
        <dbReference type="SAM" id="SignalP"/>
    </source>
</evidence>
<feature type="signal peptide" evidence="1">
    <location>
        <begin position="1"/>
        <end position="21"/>
    </location>
</feature>
<dbReference type="Pfam" id="PF07995">
    <property type="entry name" value="GSDH"/>
    <property type="match status" value="1"/>
</dbReference>
<reference evidence="3 4" key="1">
    <citation type="submission" date="2017-05" db="EMBL/GenBank/DDBJ databases">
        <authorList>
            <person name="Varghese N."/>
            <person name="Submissions S."/>
        </authorList>
    </citation>
    <scope>NUCLEOTIDE SEQUENCE [LARGE SCALE GENOMIC DNA]</scope>
    <source>
        <strain evidence="3 4">DSM 21194</strain>
    </source>
</reference>
<evidence type="ECO:0000259" key="2">
    <source>
        <dbReference type="Pfam" id="PF07995"/>
    </source>
</evidence>
<protein>
    <submittedName>
        <fullName evidence="3">Glucose/arabinose dehydrogenase, beta-propeller fold</fullName>
    </submittedName>
</protein>
<dbReference type="EMBL" id="FXTH01000006">
    <property type="protein sequence ID" value="SMO58396.1"/>
    <property type="molecule type" value="Genomic_DNA"/>
</dbReference>
<dbReference type="PROSITE" id="PS51257">
    <property type="entry name" value="PROKAR_LIPOPROTEIN"/>
    <property type="match status" value="1"/>
</dbReference>
<dbReference type="RefSeq" id="WP_142714027.1">
    <property type="nucleotide sequence ID" value="NZ_FXTH01000006.1"/>
</dbReference>
<proteinExistence type="predicted"/>
<dbReference type="InterPro" id="IPR011041">
    <property type="entry name" value="Quinoprot_gluc/sorb_DH_b-prop"/>
</dbReference>
<dbReference type="Gene3D" id="2.120.10.30">
    <property type="entry name" value="TolB, C-terminal domain"/>
    <property type="match status" value="1"/>
</dbReference>
<dbReference type="InterPro" id="IPR012938">
    <property type="entry name" value="Glc/Sorbosone_DH"/>
</dbReference>
<evidence type="ECO:0000313" key="4">
    <source>
        <dbReference type="Proteomes" id="UP000317593"/>
    </source>
</evidence>
<dbReference type="SUPFAM" id="SSF50952">
    <property type="entry name" value="Soluble quinoprotein glucose dehydrogenase"/>
    <property type="match status" value="1"/>
</dbReference>
<organism evidence="3 4">
    <name type="scientific">Fodinibius sediminis</name>
    <dbReference type="NCBI Taxonomy" id="1214077"/>
    <lineage>
        <taxon>Bacteria</taxon>
        <taxon>Pseudomonadati</taxon>
        <taxon>Balneolota</taxon>
        <taxon>Balneolia</taxon>
        <taxon>Balneolales</taxon>
        <taxon>Balneolaceae</taxon>
        <taxon>Fodinibius</taxon>
    </lineage>
</organism>
<keyword evidence="4" id="KW-1185">Reference proteome</keyword>
<dbReference type="PANTHER" id="PTHR19328:SF75">
    <property type="entry name" value="ALDOSE SUGAR DEHYDROGENASE YLII"/>
    <property type="match status" value="1"/>
</dbReference>
<dbReference type="Proteomes" id="UP000317593">
    <property type="component" value="Unassembled WGS sequence"/>
</dbReference>
<dbReference type="AlphaFoldDB" id="A0A521CG43"/>
<dbReference type="PANTHER" id="PTHR19328">
    <property type="entry name" value="HEDGEHOG-INTERACTING PROTEIN"/>
    <property type="match status" value="1"/>
</dbReference>
<evidence type="ECO:0000313" key="3">
    <source>
        <dbReference type="EMBL" id="SMO58396.1"/>
    </source>
</evidence>
<dbReference type="OrthoDB" id="9770043at2"/>
<name>A0A521CG43_9BACT</name>
<gene>
    <name evidence="3" type="ORF">SAMN06265218_10621</name>
</gene>
<keyword evidence="1" id="KW-0732">Signal</keyword>